<dbReference type="EMBL" id="AJLO02000039">
    <property type="protein sequence ID" value="KOE97823.1"/>
    <property type="molecule type" value="Genomic_DNA"/>
</dbReference>
<dbReference type="InterPro" id="IPR013762">
    <property type="entry name" value="Integrase-like_cat_sf"/>
</dbReference>
<keyword evidence="1" id="KW-0238">DNA-binding</keyword>
<protein>
    <submittedName>
        <fullName evidence="3">Integrase</fullName>
    </submittedName>
</protein>
<reference evidence="3 4" key="1">
    <citation type="journal article" date="2012" name="J. Bacteriol.">
        <title>Genome sequence of a novel nicotine-degrading strain, Pseudomonas geniculata N1.</title>
        <authorList>
            <person name="Tang H."/>
            <person name="Yu H."/>
            <person name="Tai C."/>
            <person name="Huang K."/>
            <person name="Liu Y."/>
            <person name="Wang L."/>
            <person name="Yao Y."/>
            <person name="Wu G."/>
            <person name="Xu P."/>
        </authorList>
    </citation>
    <scope>NUCLEOTIDE SEQUENCE [LARGE SCALE GENOMIC DNA]</scope>
    <source>
        <strain evidence="3 4">N1</strain>
    </source>
</reference>
<evidence type="ECO:0000313" key="4">
    <source>
        <dbReference type="Proteomes" id="UP000036890"/>
    </source>
</evidence>
<dbReference type="GO" id="GO:0003677">
    <property type="term" value="F:DNA binding"/>
    <property type="evidence" value="ECO:0007669"/>
    <property type="project" value="UniProtKB-KW"/>
</dbReference>
<dbReference type="Proteomes" id="UP000036890">
    <property type="component" value="Unassembled WGS sequence"/>
</dbReference>
<sequence>MARGRKRKFNPAIPGHIEQDALPKGIYWHDDRWFVYQDHAEGGRRVKRTVAHASARLSDLHAIVEEMRTGVGRGTLRFLFDRYHESSDFKQLAAGTRKNYKGYADVLADYVRPDGTLLGSIQLDRITTPVVQRLVETFAAGRPANRTQPALPAYPSKANHLHRYLRLTLSWGVRMGYCKTNPAKGVRQAKERGDARMPSQEAFRAVLAFARERGALPSNAKGSFPDYLAPVMILAYSVRLRGIEVCTLTDAHRQVEGVHSNRRKGSRDNVTEWDEAMIEAWDQLLARRHRIWNRKGRVRPVPLRASDRFLLVERGGAPITKSALDSAWQRFITEAVRVGVISRSERFALHGLKHRGITDGDNKAAGGHVTETMRQRYDHELPLVQPPGRRNALERGTT</sequence>
<comment type="caution">
    <text evidence="3">The sequence shown here is derived from an EMBL/GenBank/DDBJ whole genome shotgun (WGS) entry which is preliminary data.</text>
</comment>
<dbReference type="InterPro" id="IPR011010">
    <property type="entry name" value="DNA_brk_join_enz"/>
</dbReference>
<organism evidence="3 4">
    <name type="scientific">Stenotrophomonas geniculata N1</name>
    <dbReference type="NCBI Taxonomy" id="1167641"/>
    <lineage>
        <taxon>Bacteria</taxon>
        <taxon>Pseudomonadati</taxon>
        <taxon>Pseudomonadota</taxon>
        <taxon>Gammaproteobacteria</taxon>
        <taxon>Lysobacterales</taxon>
        <taxon>Lysobacteraceae</taxon>
        <taxon>Stenotrophomonas</taxon>
    </lineage>
</organism>
<keyword evidence="2" id="KW-0233">DNA recombination</keyword>
<dbReference type="OrthoDB" id="6173494at2"/>
<dbReference type="SUPFAM" id="SSF56349">
    <property type="entry name" value="DNA breaking-rejoining enzymes"/>
    <property type="match status" value="1"/>
</dbReference>
<evidence type="ECO:0000256" key="2">
    <source>
        <dbReference type="ARBA" id="ARBA00023172"/>
    </source>
</evidence>
<dbReference type="Gene3D" id="1.10.443.10">
    <property type="entry name" value="Intergrase catalytic core"/>
    <property type="match status" value="1"/>
</dbReference>
<dbReference type="Gene3D" id="1.10.150.130">
    <property type="match status" value="1"/>
</dbReference>
<evidence type="ECO:0000313" key="3">
    <source>
        <dbReference type="EMBL" id="KOE97823.1"/>
    </source>
</evidence>
<dbReference type="InterPro" id="IPR010998">
    <property type="entry name" value="Integrase_recombinase_N"/>
</dbReference>
<gene>
    <name evidence="3" type="ORF">W7K_17835</name>
</gene>
<name>A0A0L8A5Y4_9GAMM</name>
<accession>A0A0L8A5Y4</accession>
<evidence type="ECO:0000256" key="1">
    <source>
        <dbReference type="ARBA" id="ARBA00023125"/>
    </source>
</evidence>
<dbReference type="AlphaFoldDB" id="A0A0L8A5Y4"/>
<dbReference type="GO" id="GO:0006310">
    <property type="term" value="P:DNA recombination"/>
    <property type="evidence" value="ECO:0007669"/>
    <property type="project" value="UniProtKB-KW"/>
</dbReference>
<dbReference type="RefSeq" id="WP_010481615.1">
    <property type="nucleotide sequence ID" value="NZ_AJLO02000039.1"/>
</dbReference>
<dbReference type="GO" id="GO:0015074">
    <property type="term" value="P:DNA integration"/>
    <property type="evidence" value="ECO:0007669"/>
    <property type="project" value="InterPro"/>
</dbReference>
<proteinExistence type="predicted"/>